<evidence type="ECO:0008006" key="6">
    <source>
        <dbReference type="Google" id="ProtNLM"/>
    </source>
</evidence>
<dbReference type="InterPro" id="IPR036552">
    <property type="entry name" value="CBF_bsu_sf"/>
</dbReference>
<evidence type="ECO:0000313" key="4">
    <source>
        <dbReference type="EMBL" id="TGZ43174.1"/>
    </source>
</evidence>
<dbReference type="STRING" id="300112.A0A4V3S902"/>
<dbReference type="SUPFAM" id="SSF50723">
    <property type="entry name" value="Core binding factor beta, CBF"/>
    <property type="match status" value="1"/>
</dbReference>
<dbReference type="InterPro" id="IPR003417">
    <property type="entry name" value="CBF_beta"/>
</dbReference>
<evidence type="ECO:0000256" key="2">
    <source>
        <dbReference type="ARBA" id="ARBA00023242"/>
    </source>
</evidence>
<dbReference type="GO" id="GO:0016513">
    <property type="term" value="C:core-binding factor complex"/>
    <property type="evidence" value="ECO:0007669"/>
    <property type="project" value="TreeGrafter"/>
</dbReference>
<keyword evidence="5" id="KW-1185">Reference proteome</keyword>
<dbReference type="PANTHER" id="PTHR10276">
    <property type="entry name" value="CORE-BINDING FACTOR, BETA SUBUNIT"/>
    <property type="match status" value="1"/>
</dbReference>
<comment type="similarity">
    <text evidence="3">Belongs to the CBF-beta family.</text>
</comment>
<gene>
    <name evidence="4" type="ORF">DBV15_07979</name>
</gene>
<reference evidence="4 5" key="1">
    <citation type="journal article" date="2019" name="Philos. Trans. R. Soc. Lond., B, Biol. Sci.">
        <title>Ant behaviour and brain gene expression of defending hosts depend on the ecological success of the intruding social parasite.</title>
        <authorList>
            <person name="Kaur R."/>
            <person name="Stoldt M."/>
            <person name="Jongepier E."/>
            <person name="Feldmeyer B."/>
            <person name="Menzel F."/>
            <person name="Bornberg-Bauer E."/>
            <person name="Foitzik S."/>
        </authorList>
    </citation>
    <scope>NUCLEOTIDE SEQUENCE [LARGE SCALE GENOMIC DNA]</scope>
    <source>
        <tissue evidence="4">Whole body</tissue>
    </source>
</reference>
<proteinExistence type="inferred from homology"/>
<dbReference type="GO" id="GO:0003713">
    <property type="term" value="F:transcription coactivator activity"/>
    <property type="evidence" value="ECO:0007669"/>
    <property type="project" value="InterPro"/>
</dbReference>
<dbReference type="Gene3D" id="2.40.250.10">
    <property type="entry name" value="Core binding factor, beta subunit"/>
    <property type="match status" value="1"/>
</dbReference>
<protein>
    <recommendedName>
        <fullName evidence="6">Protein big brother</fullName>
    </recommendedName>
</protein>
<evidence type="ECO:0000256" key="1">
    <source>
        <dbReference type="ARBA" id="ARBA00004123"/>
    </source>
</evidence>
<dbReference type="AlphaFoldDB" id="A0A4V3S902"/>
<evidence type="ECO:0000313" key="5">
    <source>
        <dbReference type="Proteomes" id="UP000310200"/>
    </source>
</evidence>
<accession>A0A4V3S902</accession>
<comment type="subcellular location">
    <subcellularLocation>
        <location evidence="1">Nucleus</location>
    </subcellularLocation>
</comment>
<comment type="caution">
    <text evidence="4">The sequence shown here is derived from an EMBL/GenBank/DDBJ whole genome shotgun (WGS) entry which is preliminary data.</text>
</comment>
<name>A0A4V3S902_9HYME</name>
<dbReference type="EMBL" id="QBLH01003189">
    <property type="protein sequence ID" value="TGZ43174.1"/>
    <property type="molecule type" value="Genomic_DNA"/>
</dbReference>
<sequence>MKVRYTGYRDRPLEERQVRFQNGCREGHTEIAFAATGTNLQLVFGNASGNYPVDPNDCDFDKEHGKTGDARTPFVARKARPRFVSFLGSTSCLLDNAGVFAVYSASIQVSLATETSAILIFAAFPFDVQEAHTSIRLNVIPNVREVNGTVGLTGESKL</sequence>
<dbReference type="Proteomes" id="UP000310200">
    <property type="component" value="Unassembled WGS sequence"/>
</dbReference>
<evidence type="ECO:0000256" key="3">
    <source>
        <dbReference type="ARBA" id="ARBA00025734"/>
    </source>
</evidence>
<dbReference type="Pfam" id="PF02312">
    <property type="entry name" value="CBF_beta"/>
    <property type="match status" value="1"/>
</dbReference>
<dbReference type="PANTHER" id="PTHR10276:SF3">
    <property type="entry name" value="CORE-BINDING FACTOR SUBUNIT BETA"/>
    <property type="match status" value="1"/>
</dbReference>
<keyword evidence="2" id="KW-0539">Nucleus</keyword>
<dbReference type="GO" id="GO:0043565">
    <property type="term" value="F:sequence-specific DNA binding"/>
    <property type="evidence" value="ECO:0007669"/>
    <property type="project" value="TreeGrafter"/>
</dbReference>
<organism evidence="4 5">
    <name type="scientific">Temnothorax longispinosus</name>
    <dbReference type="NCBI Taxonomy" id="300112"/>
    <lineage>
        <taxon>Eukaryota</taxon>
        <taxon>Metazoa</taxon>
        <taxon>Ecdysozoa</taxon>
        <taxon>Arthropoda</taxon>
        <taxon>Hexapoda</taxon>
        <taxon>Insecta</taxon>
        <taxon>Pterygota</taxon>
        <taxon>Neoptera</taxon>
        <taxon>Endopterygota</taxon>
        <taxon>Hymenoptera</taxon>
        <taxon>Apocrita</taxon>
        <taxon>Aculeata</taxon>
        <taxon>Formicoidea</taxon>
        <taxon>Formicidae</taxon>
        <taxon>Myrmicinae</taxon>
        <taxon>Temnothorax</taxon>
    </lineage>
</organism>
<dbReference type="GO" id="GO:0006357">
    <property type="term" value="P:regulation of transcription by RNA polymerase II"/>
    <property type="evidence" value="ECO:0007669"/>
    <property type="project" value="TreeGrafter"/>
</dbReference>